<dbReference type="Proteomes" id="UP000309454">
    <property type="component" value="Unassembled WGS sequence"/>
</dbReference>
<evidence type="ECO:0000256" key="3">
    <source>
        <dbReference type="ARBA" id="ARBA00022505"/>
    </source>
</evidence>
<organism evidence="11 12">
    <name type="scientific">Parvibacter caecicola</name>
    <dbReference type="NCBI Taxonomy" id="747645"/>
    <lineage>
        <taxon>Bacteria</taxon>
        <taxon>Bacillati</taxon>
        <taxon>Actinomycetota</taxon>
        <taxon>Coriobacteriia</taxon>
        <taxon>Coriobacteriales</taxon>
        <taxon>Coriobacteriaceae</taxon>
        <taxon>Parvibacter</taxon>
    </lineage>
</organism>
<dbReference type="InterPro" id="IPR050612">
    <property type="entry name" value="Prok_Mopterin_Oxidored"/>
</dbReference>
<evidence type="ECO:0000256" key="7">
    <source>
        <dbReference type="ARBA" id="ARBA00023004"/>
    </source>
</evidence>
<dbReference type="NCBIfam" id="TIGR01409">
    <property type="entry name" value="TAT_signal_seq"/>
    <property type="match status" value="1"/>
</dbReference>
<keyword evidence="8" id="KW-0411">Iron-sulfur</keyword>
<keyword evidence="2" id="KW-0004">4Fe-4S</keyword>
<dbReference type="InterPro" id="IPR037949">
    <property type="entry name" value="MopB_CT_Acetylene-hydratase"/>
</dbReference>
<evidence type="ECO:0000313" key="12">
    <source>
        <dbReference type="Proteomes" id="UP000309454"/>
    </source>
</evidence>
<keyword evidence="12" id="KW-1185">Reference proteome</keyword>
<evidence type="ECO:0000256" key="5">
    <source>
        <dbReference type="ARBA" id="ARBA00022729"/>
    </source>
</evidence>
<evidence type="ECO:0000256" key="4">
    <source>
        <dbReference type="ARBA" id="ARBA00022723"/>
    </source>
</evidence>
<dbReference type="PROSITE" id="PS51669">
    <property type="entry name" value="4FE4S_MOW_BIS_MGD"/>
    <property type="match status" value="1"/>
</dbReference>
<dbReference type="InterPro" id="IPR009010">
    <property type="entry name" value="Asp_de-COase-like_dom_sf"/>
</dbReference>
<dbReference type="InterPro" id="IPR006657">
    <property type="entry name" value="MoPterin_dinucl-bd_dom"/>
</dbReference>
<accession>A0A4T9T757</accession>
<dbReference type="Pfam" id="PF00384">
    <property type="entry name" value="Molybdopterin"/>
    <property type="match status" value="1"/>
</dbReference>
<dbReference type="Gene3D" id="3.40.50.740">
    <property type="match status" value="2"/>
</dbReference>
<dbReference type="GO" id="GO:0016491">
    <property type="term" value="F:oxidoreductase activity"/>
    <property type="evidence" value="ECO:0007669"/>
    <property type="project" value="UniProtKB-KW"/>
</dbReference>
<dbReference type="Pfam" id="PF04879">
    <property type="entry name" value="Molybdop_Fe4S4"/>
    <property type="match status" value="1"/>
</dbReference>
<feature type="chain" id="PRO_5020438118" evidence="9">
    <location>
        <begin position="35"/>
        <end position="1016"/>
    </location>
</feature>
<dbReference type="EMBL" id="SSTM01000004">
    <property type="protein sequence ID" value="TJW10350.1"/>
    <property type="molecule type" value="Genomic_DNA"/>
</dbReference>
<keyword evidence="5 9" id="KW-0732">Signal</keyword>
<protein>
    <submittedName>
        <fullName evidence="11">Twin-arginine translocation signal domain-containing protein</fullName>
    </submittedName>
</protein>
<evidence type="ECO:0000259" key="10">
    <source>
        <dbReference type="PROSITE" id="PS51669"/>
    </source>
</evidence>
<dbReference type="Gene3D" id="3.40.228.10">
    <property type="entry name" value="Dimethylsulfoxide Reductase, domain 2"/>
    <property type="match status" value="2"/>
</dbReference>
<dbReference type="InterPro" id="IPR006311">
    <property type="entry name" value="TAT_signal"/>
</dbReference>
<dbReference type="Pfam" id="PF01568">
    <property type="entry name" value="Molydop_binding"/>
    <property type="match status" value="1"/>
</dbReference>
<dbReference type="InterPro" id="IPR006963">
    <property type="entry name" value="Mopterin_OxRdtase_4Fe-4S_dom"/>
</dbReference>
<dbReference type="PROSITE" id="PS51318">
    <property type="entry name" value="TAT"/>
    <property type="match status" value="1"/>
</dbReference>
<keyword evidence="4" id="KW-0479">Metal-binding</keyword>
<comment type="caution">
    <text evidence="11">The sequence shown here is derived from an EMBL/GenBank/DDBJ whole genome shotgun (WGS) entry which is preliminary data.</text>
</comment>
<evidence type="ECO:0000256" key="1">
    <source>
        <dbReference type="ARBA" id="ARBA00010312"/>
    </source>
</evidence>
<dbReference type="SUPFAM" id="SSF50692">
    <property type="entry name" value="ADC-like"/>
    <property type="match status" value="1"/>
</dbReference>
<gene>
    <name evidence="11" type="ORF">E5982_07365</name>
</gene>
<dbReference type="GO" id="GO:0043546">
    <property type="term" value="F:molybdopterin cofactor binding"/>
    <property type="evidence" value="ECO:0007669"/>
    <property type="project" value="InterPro"/>
</dbReference>
<dbReference type="OrthoDB" id="3172748at2"/>
<evidence type="ECO:0000256" key="8">
    <source>
        <dbReference type="ARBA" id="ARBA00023014"/>
    </source>
</evidence>
<name>A0A4T9T757_9ACTN</name>
<dbReference type="RefSeq" id="WP_136845967.1">
    <property type="nucleotide sequence ID" value="NZ_SSTM01000004.1"/>
</dbReference>
<evidence type="ECO:0000256" key="9">
    <source>
        <dbReference type="SAM" id="SignalP"/>
    </source>
</evidence>
<dbReference type="SMART" id="SM00926">
    <property type="entry name" value="Molybdop_Fe4S4"/>
    <property type="match status" value="1"/>
</dbReference>
<dbReference type="InterPro" id="IPR006656">
    <property type="entry name" value="Mopterin_OxRdtase"/>
</dbReference>
<dbReference type="Gene3D" id="2.20.25.90">
    <property type="entry name" value="ADC-like domains"/>
    <property type="match status" value="1"/>
</dbReference>
<dbReference type="PANTHER" id="PTHR43742:SF9">
    <property type="entry name" value="TETRATHIONATE REDUCTASE SUBUNIT A"/>
    <property type="match status" value="1"/>
</dbReference>
<dbReference type="Pfam" id="PF10518">
    <property type="entry name" value="TAT_signal"/>
    <property type="match status" value="1"/>
</dbReference>
<dbReference type="SUPFAM" id="SSF53706">
    <property type="entry name" value="Formate dehydrogenase/DMSO reductase, domains 1-3"/>
    <property type="match status" value="1"/>
</dbReference>
<sequence>MAQLNLTRRSFLKAAAATGAAIGLTSAAPLTALAEDEGKKTAPEDIQVIRTACRGCGKYECGVFVTVRNGVAVKIEGDPTYPGSLGNCCAKSQASLQACYHPDRLYYPMKRTTPKGEDPGWVRISWDEAYELGVGKMDELKEKYGGASMAFFGGTSRIYAMSGMSAMAYLYDSPNIVSPAQVCKGPRGYVTGQTAGQDLYFVENVWRPKTFVQWGSGIEVSNYDDAGRTAVDNAARSETYINVDARMSNLAKEADYYLGVRPGTDGALVMAWLKLAMENNLYQDNFVRRWTDCSFLVCEEVEPSGWEETYDNVGLVGIVKAKRNVKTILLKESDLREDGDPKKFVVWDEANNRFTYLHAGTGCWEGETFKPKFHDWDYVTAANLQDKYDWEPAQGKMVSNPREGITDMFLPDQSPMPTVEGCEAPTKPALWTEGVEVVLKDGRTVTCRTVWEHLYDNCKEFTPERAKEITGVKADLIKAAGLEYCQLNEDGYGDSAINYAVTHEHTGNAMKLIHTFDAFDAIMGRTDTPGGHRGSTRTASVFENQHTLLVGQFLRVGTKNRVSDPEQAARKIGTGKFPLYPNADATAVYQAMRTGDPYPIKGGLTQAGGMLNQTNLHLTWEGVKNLDFYTNWNLWHDPISDLADLILPEAHWLEVECGRCAQGSGGYYGAHIKCVEMPGDVKWGIDIVGEWYKKNGLKFWEDREDGGDPWEMGDFLRSKAIASTGMDWQQFRTKFLEEGWFDARRYNPEGFGTCRRYETGWMVMPFQGRPGFRTNTSRYEIWSTGFENAMRKQINQLTGEPFGESFALPYYVENKSSPASDAFRKQQMSNPDNPNRELYADYTPENYPFILSTGRRIPVYFHSEHRQLPWCREVWPVPRLEVNPADAEKLGLSQGDWAWIETPFSKIRQCVDINASVGEGRMNAEHSWWFPELKRVGKGFDLSGCNCLVDAWAQCEAEGAPQLRGYLVNVYKATPENSPFGNPVPCDDDGTPIITDASDPRLKEWAQLITEGRDQL</sequence>
<dbReference type="GO" id="GO:0018818">
    <property type="term" value="F:acetylene hydratase activity"/>
    <property type="evidence" value="ECO:0007669"/>
    <property type="project" value="InterPro"/>
</dbReference>
<proteinExistence type="inferred from homology"/>
<evidence type="ECO:0000313" key="11">
    <source>
        <dbReference type="EMBL" id="TJW10350.1"/>
    </source>
</evidence>
<dbReference type="PANTHER" id="PTHR43742">
    <property type="entry name" value="TRIMETHYLAMINE-N-OXIDE REDUCTASE"/>
    <property type="match status" value="1"/>
</dbReference>
<dbReference type="CDD" id="cd02781">
    <property type="entry name" value="MopB_CT_Acetylene-hydratase"/>
    <property type="match status" value="1"/>
</dbReference>
<reference evidence="11 12" key="1">
    <citation type="submission" date="2019-04" db="EMBL/GenBank/DDBJ databases">
        <title>Microbes associate with the intestines of laboratory mice.</title>
        <authorList>
            <person name="Navarre W."/>
            <person name="Wong E."/>
            <person name="Huang K.C."/>
            <person name="Tropini C."/>
            <person name="Ng K."/>
            <person name="Yu B."/>
        </authorList>
    </citation>
    <scope>NUCLEOTIDE SEQUENCE [LARGE SCALE GENOMIC DNA]</scope>
    <source>
        <strain evidence="11 12">NM48_B13</strain>
    </source>
</reference>
<dbReference type="AlphaFoldDB" id="A0A4T9T757"/>
<dbReference type="GO" id="GO:0046872">
    <property type="term" value="F:metal ion binding"/>
    <property type="evidence" value="ECO:0007669"/>
    <property type="project" value="UniProtKB-KW"/>
</dbReference>
<feature type="domain" description="4Fe-4S Mo/W bis-MGD-type" evidence="10">
    <location>
        <begin position="46"/>
        <end position="103"/>
    </location>
</feature>
<dbReference type="Gene3D" id="2.40.40.20">
    <property type="match status" value="1"/>
</dbReference>
<dbReference type="InterPro" id="IPR019546">
    <property type="entry name" value="TAT_signal_bac_arc"/>
</dbReference>
<evidence type="ECO:0000256" key="2">
    <source>
        <dbReference type="ARBA" id="ARBA00022485"/>
    </source>
</evidence>
<keyword evidence="7" id="KW-0408">Iron</keyword>
<dbReference type="GO" id="GO:0051539">
    <property type="term" value="F:4 iron, 4 sulfur cluster binding"/>
    <property type="evidence" value="ECO:0007669"/>
    <property type="project" value="UniProtKB-KW"/>
</dbReference>
<comment type="similarity">
    <text evidence="1">Belongs to the prokaryotic molybdopterin-containing oxidoreductase family.</text>
</comment>
<evidence type="ECO:0000256" key="6">
    <source>
        <dbReference type="ARBA" id="ARBA00023002"/>
    </source>
</evidence>
<feature type="signal peptide" evidence="9">
    <location>
        <begin position="1"/>
        <end position="34"/>
    </location>
</feature>
<keyword evidence="6" id="KW-0560">Oxidoreductase</keyword>
<keyword evidence="3" id="KW-0500">Molybdenum</keyword>